<keyword evidence="3" id="KW-1185">Reference proteome</keyword>
<accession>D7VJV7</accession>
<feature type="signal peptide" evidence="1">
    <location>
        <begin position="1"/>
        <end position="19"/>
    </location>
</feature>
<dbReference type="AlphaFoldDB" id="D7VJV7"/>
<dbReference type="EMBL" id="ACHA02000005">
    <property type="protein sequence ID" value="EFK58559.1"/>
    <property type="molecule type" value="Genomic_DNA"/>
</dbReference>
<organism evidence="2 3">
    <name type="scientific">Sphingobacterium spiritivorum ATCC 33861</name>
    <dbReference type="NCBI Taxonomy" id="525373"/>
    <lineage>
        <taxon>Bacteria</taxon>
        <taxon>Pseudomonadati</taxon>
        <taxon>Bacteroidota</taxon>
        <taxon>Sphingobacteriia</taxon>
        <taxon>Sphingobacteriales</taxon>
        <taxon>Sphingobacteriaceae</taxon>
        <taxon>Sphingobacterium</taxon>
    </lineage>
</organism>
<dbReference type="Proteomes" id="UP000006258">
    <property type="component" value="Unassembled WGS sequence"/>
</dbReference>
<evidence type="ECO:0000256" key="1">
    <source>
        <dbReference type="SAM" id="SignalP"/>
    </source>
</evidence>
<evidence type="ECO:0000313" key="3">
    <source>
        <dbReference type="Proteomes" id="UP000006258"/>
    </source>
</evidence>
<sequence>MKILNFLVSLLLCVNITNAQTNTFPASGPVGIGTTSPKAILDVAAPYIHNDRLGTVFGRLEEGDETGSGTFLGVQGTGTNVIGGKSFSLIHSFYGQINNAINFHRGVSVTGGFISFNTNNNTERMRLDENGHLLLGTTSVDNNEGWDRAFQVNGEGHAKMLVTTGVVKSGLWSHESGYYGAVAGGIVGTHSNHPFSIITNGASKVTVLANGYTGIGTATPTERLAVNGNIRAKEIKVEAANWPDYVFKKDYELKPLSELQSYIEEHGHLPDMPKAAEAEKEGVSLGEMNKLLLKKVEEMTLYILQMQKNNEVQQAQINQLLIQKK</sequence>
<dbReference type="HOGENOM" id="CLU_044440_1_0_10"/>
<keyword evidence="1" id="KW-0732">Signal</keyword>
<feature type="chain" id="PRO_5003107223" evidence="1">
    <location>
        <begin position="20"/>
        <end position="325"/>
    </location>
</feature>
<evidence type="ECO:0000313" key="2">
    <source>
        <dbReference type="EMBL" id="EFK58559.1"/>
    </source>
</evidence>
<gene>
    <name evidence="2" type="ORF">HMPREF0766_11276</name>
</gene>
<protein>
    <submittedName>
        <fullName evidence="2">Uncharacterized protein</fullName>
    </submittedName>
</protein>
<dbReference type="eggNOG" id="COG1044">
    <property type="taxonomic scope" value="Bacteria"/>
</dbReference>
<name>D7VJV7_SPHSI</name>
<comment type="caution">
    <text evidence="2">The sequence shown here is derived from an EMBL/GenBank/DDBJ whole genome shotgun (WGS) entry which is preliminary data.</text>
</comment>
<reference evidence="2" key="1">
    <citation type="submission" date="2010-07" db="EMBL/GenBank/DDBJ databases">
        <authorList>
            <person name="Muzny D."/>
            <person name="Qin X."/>
            <person name="Buhay C."/>
            <person name="Dugan-Rocha S."/>
            <person name="Ding Y."/>
            <person name="Chen G."/>
            <person name="Hawes A."/>
            <person name="Holder M."/>
            <person name="Jhangiani S."/>
            <person name="Johnson A."/>
            <person name="Khan Z."/>
            <person name="Li Z."/>
            <person name="Liu W."/>
            <person name="Liu X."/>
            <person name="Perez L."/>
            <person name="Shen H."/>
            <person name="Wang Q."/>
            <person name="Watt J."/>
            <person name="Xi L."/>
            <person name="Xin Y."/>
            <person name="Zhou J."/>
            <person name="Deng J."/>
            <person name="Jiang H."/>
            <person name="Liu Y."/>
            <person name="Qu J."/>
            <person name="Song X.-Z."/>
            <person name="Zhang L."/>
            <person name="Villasana D."/>
            <person name="Johnson A."/>
            <person name="Liu J."/>
            <person name="Liyanage D."/>
            <person name="Lorensuhewa L."/>
            <person name="Robinson T."/>
            <person name="Song A."/>
            <person name="Song B.-B."/>
            <person name="Dinh H."/>
            <person name="Thornton R."/>
            <person name="Coyle M."/>
            <person name="Francisco L."/>
            <person name="Jackson L."/>
            <person name="Javaid M."/>
            <person name="Korchina V."/>
            <person name="Kovar C."/>
            <person name="Mata R."/>
            <person name="Mathew T."/>
            <person name="Ngo R."/>
            <person name="Nguyen L."/>
            <person name="Nguyen N."/>
            <person name="Okwuonu G."/>
            <person name="Ongeri F."/>
            <person name="Pham C."/>
            <person name="Simmons D."/>
            <person name="Wilczek-Boney K."/>
            <person name="Hale W."/>
            <person name="Jakkamsetti A."/>
            <person name="Pham P."/>
            <person name="Ruth R."/>
            <person name="San Lucas F."/>
            <person name="Warren J."/>
            <person name="Zhang J."/>
            <person name="Zhao Z."/>
            <person name="Zhou C."/>
            <person name="Zhu D."/>
            <person name="Lee S."/>
            <person name="Bess C."/>
            <person name="Blankenburg K."/>
            <person name="Forbes L."/>
            <person name="Fu Q."/>
            <person name="Gubbala S."/>
            <person name="Hirani K."/>
            <person name="Jayaseelan J.C."/>
            <person name="Lara F."/>
            <person name="Munidasa M."/>
            <person name="Palculict T."/>
            <person name="Patil S."/>
            <person name="Pu L.-L."/>
            <person name="Saada N."/>
            <person name="Tang L."/>
            <person name="Weissenberger G."/>
            <person name="Zhu Y."/>
            <person name="Hemphill L."/>
            <person name="Shang Y."/>
            <person name="Youmans B."/>
            <person name="Ayvaz T."/>
            <person name="Ross M."/>
            <person name="Santibanez J."/>
            <person name="Aqrawi P."/>
            <person name="Gross S."/>
            <person name="Joshi V."/>
            <person name="Fowler G."/>
            <person name="Nazareth L."/>
            <person name="Reid J."/>
            <person name="Worley K."/>
            <person name="Petrosino J."/>
            <person name="Highlander S."/>
            <person name="Gibbs R."/>
        </authorList>
    </citation>
    <scope>NUCLEOTIDE SEQUENCE [LARGE SCALE GENOMIC DNA]</scope>
    <source>
        <strain evidence="2">ATCC 33861</strain>
    </source>
</reference>
<dbReference type="STRING" id="525373.HMPREF0766_11276"/>
<proteinExistence type="predicted"/>